<gene>
    <name evidence="2" type="ORF">Plil01_000522200</name>
</gene>
<evidence type="ECO:0000256" key="1">
    <source>
        <dbReference type="SAM" id="MobiDB-lite"/>
    </source>
</evidence>
<reference evidence="2" key="1">
    <citation type="submission" date="2023-04" db="EMBL/GenBank/DDBJ databases">
        <title>Phytophthora lilii NBRC 32176.</title>
        <authorList>
            <person name="Ichikawa N."/>
            <person name="Sato H."/>
            <person name="Tonouchi N."/>
        </authorList>
    </citation>
    <scope>NUCLEOTIDE SEQUENCE</scope>
    <source>
        <strain evidence="2">NBRC 32176</strain>
    </source>
</reference>
<comment type="caution">
    <text evidence="2">The sequence shown here is derived from an EMBL/GenBank/DDBJ whole genome shotgun (WGS) entry which is preliminary data.</text>
</comment>
<feature type="region of interest" description="Disordered" evidence="1">
    <location>
        <begin position="34"/>
        <end position="84"/>
    </location>
</feature>
<organism evidence="2 3">
    <name type="scientific">Phytophthora lilii</name>
    <dbReference type="NCBI Taxonomy" id="2077276"/>
    <lineage>
        <taxon>Eukaryota</taxon>
        <taxon>Sar</taxon>
        <taxon>Stramenopiles</taxon>
        <taxon>Oomycota</taxon>
        <taxon>Peronosporomycetes</taxon>
        <taxon>Peronosporales</taxon>
        <taxon>Peronosporaceae</taxon>
        <taxon>Phytophthora</taxon>
    </lineage>
</organism>
<feature type="region of interest" description="Disordered" evidence="1">
    <location>
        <begin position="131"/>
        <end position="150"/>
    </location>
</feature>
<evidence type="ECO:0000313" key="3">
    <source>
        <dbReference type="Proteomes" id="UP001165083"/>
    </source>
</evidence>
<dbReference type="Proteomes" id="UP001165083">
    <property type="component" value="Unassembled WGS sequence"/>
</dbReference>
<keyword evidence="3" id="KW-1185">Reference proteome</keyword>
<name>A0A9W6TML7_9STRA</name>
<feature type="compositionally biased region" description="Polar residues" evidence="1">
    <location>
        <begin position="64"/>
        <end position="75"/>
    </location>
</feature>
<dbReference type="OrthoDB" id="76955at2759"/>
<dbReference type="EMBL" id="BSXW01000218">
    <property type="protein sequence ID" value="GMF15290.1"/>
    <property type="molecule type" value="Genomic_DNA"/>
</dbReference>
<sequence>MGFIHRQHLGADFVASAADYGAEECIFSQIRSHTLKFPPPGEIPESGISTPEERSQREKHTNRHSTTGQSKTTNSHPEKTAMLDSLLHRFFAPGSSDKQAKAGKPGEQVSQETAFTREADVEGWVFLAEERHSEPGSKTRSYADVVAGRT</sequence>
<dbReference type="AlphaFoldDB" id="A0A9W6TML7"/>
<proteinExistence type="predicted"/>
<evidence type="ECO:0000313" key="2">
    <source>
        <dbReference type="EMBL" id="GMF15290.1"/>
    </source>
</evidence>
<protein>
    <submittedName>
        <fullName evidence="2">Unnamed protein product</fullName>
    </submittedName>
</protein>
<accession>A0A9W6TML7</accession>